<dbReference type="PANTHER" id="PTHR23301:SF106">
    <property type="entry name" value="CHITIN-BINDING TYPE-2 DOMAIN-CONTAINING PROTEIN-RELATED"/>
    <property type="match status" value="1"/>
</dbReference>
<dbReference type="GO" id="GO:0008061">
    <property type="term" value="F:chitin binding"/>
    <property type="evidence" value="ECO:0007669"/>
    <property type="project" value="UniProtKB-KW"/>
</dbReference>
<dbReference type="GO" id="GO:0005576">
    <property type="term" value="C:extracellular region"/>
    <property type="evidence" value="ECO:0007669"/>
    <property type="project" value="InterPro"/>
</dbReference>
<keyword evidence="2" id="KW-0732">Signal</keyword>
<dbReference type="OrthoDB" id="5831849at2759"/>
<dbReference type="Pfam" id="PF01607">
    <property type="entry name" value="CBM_14"/>
    <property type="match status" value="4"/>
</dbReference>
<keyword evidence="3" id="KW-0677">Repeat</keyword>
<dbReference type="SMART" id="SM00494">
    <property type="entry name" value="ChtBD2"/>
    <property type="match status" value="8"/>
</dbReference>
<evidence type="ECO:0000256" key="2">
    <source>
        <dbReference type="ARBA" id="ARBA00022729"/>
    </source>
</evidence>
<evidence type="ECO:0000313" key="7">
    <source>
        <dbReference type="EMBL" id="CAG9536064.1"/>
    </source>
</evidence>
<reference evidence="7" key="1">
    <citation type="submission" date="2021-09" db="EMBL/GenBank/DDBJ databases">
        <authorList>
            <consortium name="Pathogen Informatics"/>
        </authorList>
    </citation>
    <scope>NUCLEOTIDE SEQUENCE</scope>
</reference>
<name>A0A8J2M4Z8_9BILA</name>
<accession>A0A8J2M4Z8</accession>
<keyword evidence="8" id="KW-1185">Reference proteome</keyword>
<protein>
    <recommendedName>
        <fullName evidence="6">Chitin-binding type-2 domain-containing protein</fullName>
    </recommendedName>
</protein>
<dbReference type="EMBL" id="CAKAEH010001425">
    <property type="protein sequence ID" value="CAG9536064.1"/>
    <property type="molecule type" value="Genomic_DNA"/>
</dbReference>
<evidence type="ECO:0000256" key="1">
    <source>
        <dbReference type="ARBA" id="ARBA00022669"/>
    </source>
</evidence>
<evidence type="ECO:0000259" key="6">
    <source>
        <dbReference type="PROSITE" id="PS50940"/>
    </source>
</evidence>
<evidence type="ECO:0000313" key="8">
    <source>
        <dbReference type="Proteomes" id="UP000746747"/>
    </source>
</evidence>
<keyword evidence="4" id="KW-1015">Disulfide bond</keyword>
<evidence type="ECO:0000256" key="5">
    <source>
        <dbReference type="ARBA" id="ARBA00023180"/>
    </source>
</evidence>
<feature type="domain" description="Chitin-binding type-2" evidence="6">
    <location>
        <begin position="434"/>
        <end position="488"/>
    </location>
</feature>
<feature type="domain" description="Chitin-binding type-2" evidence="6">
    <location>
        <begin position="267"/>
        <end position="319"/>
    </location>
</feature>
<gene>
    <name evidence="7" type="ORF">CJOHNSTONI_LOCUS6023</name>
</gene>
<feature type="domain" description="Chitin-binding type-2" evidence="6">
    <location>
        <begin position="489"/>
        <end position="548"/>
    </location>
</feature>
<keyword evidence="5" id="KW-0325">Glycoprotein</keyword>
<evidence type="ECO:0000256" key="3">
    <source>
        <dbReference type="ARBA" id="ARBA00022737"/>
    </source>
</evidence>
<evidence type="ECO:0000256" key="4">
    <source>
        <dbReference type="ARBA" id="ARBA00023157"/>
    </source>
</evidence>
<dbReference type="InterPro" id="IPR036508">
    <property type="entry name" value="Chitin-bd_dom_sf"/>
</dbReference>
<dbReference type="InterPro" id="IPR051940">
    <property type="entry name" value="Chitin_bind-dev_reg"/>
</dbReference>
<proteinExistence type="predicted"/>
<dbReference type="AlphaFoldDB" id="A0A8J2M4Z8"/>
<dbReference type="Gene3D" id="2.170.140.10">
    <property type="entry name" value="Chitin binding domain"/>
    <property type="match status" value="2"/>
</dbReference>
<feature type="domain" description="Chitin-binding type-2" evidence="6">
    <location>
        <begin position="125"/>
        <end position="177"/>
    </location>
</feature>
<keyword evidence="1" id="KW-0147">Chitin-binding</keyword>
<dbReference type="SUPFAM" id="SSF57625">
    <property type="entry name" value="Invertebrate chitin-binding proteins"/>
    <property type="match status" value="5"/>
</dbReference>
<organism evidence="7 8">
    <name type="scientific">Cercopithifilaria johnstoni</name>
    <dbReference type="NCBI Taxonomy" id="2874296"/>
    <lineage>
        <taxon>Eukaryota</taxon>
        <taxon>Metazoa</taxon>
        <taxon>Ecdysozoa</taxon>
        <taxon>Nematoda</taxon>
        <taxon>Chromadorea</taxon>
        <taxon>Rhabditida</taxon>
        <taxon>Spirurina</taxon>
        <taxon>Spiruromorpha</taxon>
        <taxon>Filarioidea</taxon>
        <taxon>Onchocercidae</taxon>
        <taxon>Cercopithifilaria</taxon>
    </lineage>
</organism>
<comment type="caution">
    <text evidence="7">The sequence shown here is derived from an EMBL/GenBank/DDBJ whole genome shotgun (WGS) entry which is preliminary data.</text>
</comment>
<dbReference type="InterPro" id="IPR002557">
    <property type="entry name" value="Chitin-bd_dom"/>
</dbReference>
<sequence>MYFETNQMCQKDPSCAHPFECKIGQSFQLKCNEYLICSSNGIVEHRFCPPFYRWDNEAQQCIPDNACLSSSNKACKEGEVIDSFDCKFYYQCSGGKWHKISCMTYPTELCKGCRYNSDHASQTVEEKCSEGDTVANPQDCRNYAICIGKKWKNRQCKVGNFWNQQLKRCHHTTDCKVFKRAKCNHGQHLIGGGICNEYLKCLQGSWITMKCLPGYAFDVMTKKCVISDQCVSSNNNYLSIIDYGITTAPLSSLFQSEMKMERNQQLHWPCQFGSKIRNEYDCNRYFECAIDGYKDRYCKDNYEFNDESGQCQKEYHCDLSRCRNGRTIESEICGHYQICINGTWHKRVCEDNRQFVDGYCRVTTYCNDDNKAISSILLQSSSSCKEGNIMADDIDHKRYFICRNGRFQEQFCWNCASFDRKHGYCVRDTVCVLEESCIGDNVKADKQDRTAYRICNNGKSELHSCPNGLVYTHSSRRCEKDSVVDNAKHETCKDSGGPTGYRADPNDCHKFYQCAHGKWVSKTCPAKLYWNVEKTTCDWLPDNELCKNYITRILL</sequence>
<dbReference type="PANTHER" id="PTHR23301">
    <property type="entry name" value="CHITIN BINDING PERITROPHIN-A"/>
    <property type="match status" value="1"/>
</dbReference>
<dbReference type="PROSITE" id="PS50940">
    <property type="entry name" value="CHIT_BIND_II"/>
    <property type="match status" value="5"/>
</dbReference>
<dbReference type="Proteomes" id="UP000746747">
    <property type="component" value="Unassembled WGS sequence"/>
</dbReference>
<feature type="domain" description="Chitin-binding type-2" evidence="6">
    <location>
        <begin position="180"/>
        <end position="232"/>
    </location>
</feature>